<comment type="caution">
    <text evidence="1">The sequence shown here is derived from an EMBL/GenBank/DDBJ whole genome shotgun (WGS) entry which is preliminary data.</text>
</comment>
<reference evidence="2" key="1">
    <citation type="journal article" date="2019" name="Int. J. Syst. Evol. Microbiol.">
        <title>The Global Catalogue of Microorganisms (GCM) 10K type strain sequencing project: providing services to taxonomists for standard genome sequencing and annotation.</title>
        <authorList>
            <consortium name="The Broad Institute Genomics Platform"/>
            <consortium name="The Broad Institute Genome Sequencing Center for Infectious Disease"/>
            <person name="Wu L."/>
            <person name="Ma J."/>
        </authorList>
    </citation>
    <scope>NUCLEOTIDE SEQUENCE [LARGE SCALE GENOMIC DNA]</scope>
    <source>
        <strain evidence="2">JCM 17687</strain>
    </source>
</reference>
<sequence>MAGPAVGVVGGVVLVDGGAGVLVVVAELVLDVVDGGAAVEDAGGVAPPPVQPVTATIATIPTSRSPPTRRTGRVRCGVTAVIGFPCVHDTTATSHDRAAKQDRATAFIHNFLCRNRFRPVSPVSHVTRHCLEPVGNLLLHFVVPTEIAAGTQVEFWS</sequence>
<dbReference type="Proteomes" id="UP001500427">
    <property type="component" value="Unassembled WGS sequence"/>
</dbReference>
<evidence type="ECO:0000313" key="2">
    <source>
        <dbReference type="Proteomes" id="UP001500427"/>
    </source>
</evidence>
<accession>A0ABP9JIK2</accession>
<evidence type="ECO:0008006" key="3">
    <source>
        <dbReference type="Google" id="ProtNLM"/>
    </source>
</evidence>
<proteinExistence type="predicted"/>
<organism evidence="1 2">
    <name type="scientific">Terrabacter aeriphilus</name>
    <dbReference type="NCBI Taxonomy" id="515662"/>
    <lineage>
        <taxon>Bacteria</taxon>
        <taxon>Bacillati</taxon>
        <taxon>Actinomycetota</taxon>
        <taxon>Actinomycetes</taxon>
        <taxon>Micrococcales</taxon>
        <taxon>Intrasporangiaceae</taxon>
        <taxon>Terrabacter</taxon>
    </lineage>
</organism>
<name>A0ABP9JIK2_9MICO</name>
<keyword evidence="2" id="KW-1185">Reference proteome</keyword>
<protein>
    <recommendedName>
        <fullName evidence="3">Secreted protein</fullName>
    </recommendedName>
</protein>
<gene>
    <name evidence="1" type="ORF">GCM10023258_32210</name>
</gene>
<evidence type="ECO:0000313" key="1">
    <source>
        <dbReference type="EMBL" id="GAA5032844.1"/>
    </source>
</evidence>
<dbReference type="EMBL" id="BAABIW010000020">
    <property type="protein sequence ID" value="GAA5032844.1"/>
    <property type="molecule type" value="Genomic_DNA"/>
</dbReference>